<evidence type="ECO:0000313" key="2">
    <source>
        <dbReference type="EMBL" id="KAK5854415.1"/>
    </source>
</evidence>
<feature type="region of interest" description="Disordered" evidence="1">
    <location>
        <begin position="1"/>
        <end position="21"/>
    </location>
</feature>
<evidence type="ECO:0000313" key="3">
    <source>
        <dbReference type="Proteomes" id="UP001346869"/>
    </source>
</evidence>
<name>A0AAN7X4Z3_ELEMC</name>
<keyword evidence="3" id="KW-1185">Reference proteome</keyword>
<gene>
    <name evidence="2" type="ORF">PBY51_015486</name>
</gene>
<dbReference type="Proteomes" id="UP001346869">
    <property type="component" value="Unassembled WGS sequence"/>
</dbReference>
<proteinExistence type="predicted"/>
<organism evidence="2 3">
    <name type="scientific">Eleginops maclovinus</name>
    <name type="common">Patagonian blennie</name>
    <name type="synonym">Eleginus maclovinus</name>
    <dbReference type="NCBI Taxonomy" id="56733"/>
    <lineage>
        <taxon>Eukaryota</taxon>
        <taxon>Metazoa</taxon>
        <taxon>Chordata</taxon>
        <taxon>Craniata</taxon>
        <taxon>Vertebrata</taxon>
        <taxon>Euteleostomi</taxon>
        <taxon>Actinopterygii</taxon>
        <taxon>Neopterygii</taxon>
        <taxon>Teleostei</taxon>
        <taxon>Neoteleostei</taxon>
        <taxon>Acanthomorphata</taxon>
        <taxon>Eupercaria</taxon>
        <taxon>Perciformes</taxon>
        <taxon>Notothenioidei</taxon>
        <taxon>Eleginopidae</taxon>
        <taxon>Eleginops</taxon>
    </lineage>
</organism>
<comment type="caution">
    <text evidence="2">The sequence shown here is derived from an EMBL/GenBank/DDBJ whole genome shotgun (WGS) entry which is preliminary data.</text>
</comment>
<accession>A0AAN7X4Z3</accession>
<dbReference type="AlphaFoldDB" id="A0AAN7X4Z3"/>
<reference evidence="2 3" key="2">
    <citation type="journal article" date="2023" name="Mol. Biol. Evol.">
        <title>Genomics of Secondarily Temperate Adaptation in the Only Non-Antarctic Icefish.</title>
        <authorList>
            <person name="Rivera-Colon A.G."/>
            <person name="Rayamajhi N."/>
            <person name="Minhas B.F."/>
            <person name="Madrigal G."/>
            <person name="Bilyk K.T."/>
            <person name="Yoon V."/>
            <person name="Hune M."/>
            <person name="Gregory S."/>
            <person name="Cheng C.H.C."/>
            <person name="Catchen J.M."/>
        </authorList>
    </citation>
    <scope>NUCLEOTIDE SEQUENCE [LARGE SCALE GENOMIC DNA]</scope>
    <source>
        <strain evidence="2">JMC-PN-2008</strain>
    </source>
</reference>
<reference evidence="2 3" key="1">
    <citation type="journal article" date="2023" name="Genes (Basel)">
        <title>Chromosome-Level Genome Assembly and Circadian Gene Repertoire of the Patagonia Blennie Eleginops maclovinus-The Closest Ancestral Proxy of Antarctic Cryonotothenioids.</title>
        <authorList>
            <person name="Cheng C.C."/>
            <person name="Rivera-Colon A.G."/>
            <person name="Minhas B.F."/>
            <person name="Wilson L."/>
            <person name="Rayamajhi N."/>
            <person name="Vargas-Chacoff L."/>
            <person name="Catchen J.M."/>
        </authorList>
    </citation>
    <scope>NUCLEOTIDE SEQUENCE [LARGE SCALE GENOMIC DNA]</scope>
    <source>
        <strain evidence="2">JMC-PN-2008</strain>
    </source>
</reference>
<sequence>MHESPAAIRVTTDPAPRGQQDKNRLFSRTASGSLLLEEINTTTNSSSTLVHKEAIFGGHTTLRLTPEPSLL</sequence>
<protein>
    <submittedName>
        <fullName evidence="2">Uncharacterized protein</fullName>
    </submittedName>
</protein>
<evidence type="ECO:0000256" key="1">
    <source>
        <dbReference type="SAM" id="MobiDB-lite"/>
    </source>
</evidence>
<dbReference type="EMBL" id="JAUZQC010000019">
    <property type="protein sequence ID" value="KAK5854415.1"/>
    <property type="molecule type" value="Genomic_DNA"/>
</dbReference>